<reference evidence="2" key="1">
    <citation type="journal article" date="2013" name="Science">
        <title>The Amborella genome and the evolution of flowering plants.</title>
        <authorList>
            <consortium name="Amborella Genome Project"/>
        </authorList>
    </citation>
    <scope>NUCLEOTIDE SEQUENCE [LARGE SCALE GENOMIC DNA]</scope>
</reference>
<sequence>MGFLFDAMRRAREAIFENNIWNEEILEIVDHRWRDQLHQDIHAARFFFNPQNLYSNTTLDDAYIMEGVINCIYRLESDLELIWSVCNSMDKKDMGMDMDDDYTQDEDDAQDAKIDRTIENNWQEPFIQECEAAQHDVVPDE</sequence>
<protein>
    <submittedName>
        <fullName evidence="1">Uncharacterized protein</fullName>
    </submittedName>
</protein>
<dbReference type="EMBL" id="KI397541">
    <property type="protein sequence ID" value="ERM93928.1"/>
    <property type="molecule type" value="Genomic_DNA"/>
</dbReference>
<organism evidence="1 2">
    <name type="scientific">Amborella trichopoda</name>
    <dbReference type="NCBI Taxonomy" id="13333"/>
    <lineage>
        <taxon>Eukaryota</taxon>
        <taxon>Viridiplantae</taxon>
        <taxon>Streptophyta</taxon>
        <taxon>Embryophyta</taxon>
        <taxon>Tracheophyta</taxon>
        <taxon>Spermatophyta</taxon>
        <taxon>Magnoliopsida</taxon>
        <taxon>Amborellales</taxon>
        <taxon>Amborellaceae</taxon>
        <taxon>Amborella</taxon>
    </lineage>
</organism>
<dbReference type="HOGENOM" id="CLU_095468_0_0_1"/>
<dbReference type="Gramene" id="ERM93928">
    <property type="protein sequence ID" value="ERM93928"/>
    <property type="gene ID" value="AMTR_s00137p00078850"/>
</dbReference>
<name>W1NET7_AMBTC</name>
<evidence type="ECO:0000313" key="2">
    <source>
        <dbReference type="Proteomes" id="UP000017836"/>
    </source>
</evidence>
<gene>
    <name evidence="1" type="ORF">AMTR_s00137p00078850</name>
</gene>
<keyword evidence="2" id="KW-1185">Reference proteome</keyword>
<dbReference type="Proteomes" id="UP000017836">
    <property type="component" value="Unassembled WGS sequence"/>
</dbReference>
<proteinExistence type="predicted"/>
<evidence type="ECO:0000313" key="1">
    <source>
        <dbReference type="EMBL" id="ERM93928.1"/>
    </source>
</evidence>
<accession>W1NET7</accession>
<dbReference type="AlphaFoldDB" id="W1NET7"/>